<dbReference type="InterPro" id="IPR015797">
    <property type="entry name" value="NUDIX_hydrolase-like_dom_sf"/>
</dbReference>
<organism evidence="1 2">
    <name type="scientific">Salinarimonas soli</name>
    <dbReference type="NCBI Taxonomy" id="1638099"/>
    <lineage>
        <taxon>Bacteria</taxon>
        <taxon>Pseudomonadati</taxon>
        <taxon>Pseudomonadota</taxon>
        <taxon>Alphaproteobacteria</taxon>
        <taxon>Hyphomicrobiales</taxon>
        <taxon>Salinarimonadaceae</taxon>
        <taxon>Salinarimonas</taxon>
    </lineage>
</organism>
<sequence>MSEPVIRRVRHLDARYAPRPWAWAEENADRIAAHWERRLTEQPRMFNGKVLLMRDLHFDEDTFRAAYFEVDFAAFLAFKEFGFPDPAIANGFAMGALRAADGAYVLGVMGPHTANRGRIYFPAGTPDRSDLTEDGRVDLAGSVLRELREETGLGEGDVTVGEGWTIVRDGPTIAYMRPVALAESAEAARDRIRGLIAAQPDPELADIVIVREPADIDEARMPRFLLAYLRDALAQR</sequence>
<name>A0A5B2V8V3_9HYPH</name>
<dbReference type="SUPFAM" id="SSF55811">
    <property type="entry name" value="Nudix"/>
    <property type="match status" value="1"/>
</dbReference>
<keyword evidence="2" id="KW-1185">Reference proteome</keyword>
<accession>A0A5B2V8V3</accession>
<dbReference type="AlphaFoldDB" id="A0A5B2V8V3"/>
<evidence type="ECO:0000313" key="1">
    <source>
        <dbReference type="EMBL" id="KAA2235178.1"/>
    </source>
</evidence>
<dbReference type="OrthoDB" id="9806849at2"/>
<keyword evidence="1" id="KW-0378">Hydrolase</keyword>
<dbReference type="EMBL" id="VUOA01000037">
    <property type="protein sequence ID" value="KAA2235178.1"/>
    <property type="molecule type" value="Genomic_DNA"/>
</dbReference>
<comment type="caution">
    <text evidence="1">The sequence shown here is derived from an EMBL/GenBank/DDBJ whole genome shotgun (WGS) entry which is preliminary data.</text>
</comment>
<dbReference type="Proteomes" id="UP000323142">
    <property type="component" value="Unassembled WGS sequence"/>
</dbReference>
<protein>
    <submittedName>
        <fullName evidence="1">NUDIX hydrolase</fullName>
    </submittedName>
</protein>
<gene>
    <name evidence="1" type="ORF">F0L46_20750</name>
</gene>
<evidence type="ECO:0000313" key="2">
    <source>
        <dbReference type="Proteomes" id="UP000323142"/>
    </source>
</evidence>
<dbReference type="GO" id="GO:0016787">
    <property type="term" value="F:hydrolase activity"/>
    <property type="evidence" value="ECO:0007669"/>
    <property type="project" value="UniProtKB-KW"/>
</dbReference>
<reference evidence="1 2" key="2">
    <citation type="submission" date="2019-09" db="EMBL/GenBank/DDBJ databases">
        <authorList>
            <person name="Jin C."/>
        </authorList>
    </citation>
    <scope>NUCLEOTIDE SEQUENCE [LARGE SCALE GENOMIC DNA]</scope>
    <source>
        <strain evidence="1 2">BN140002</strain>
    </source>
</reference>
<dbReference type="Gene3D" id="3.90.79.10">
    <property type="entry name" value="Nucleoside Triphosphate Pyrophosphohydrolase"/>
    <property type="match status" value="1"/>
</dbReference>
<proteinExistence type="predicted"/>
<reference evidence="1 2" key="1">
    <citation type="submission" date="2019-09" db="EMBL/GenBank/DDBJ databases">
        <title>Salinarimonas rosea gen. nov., sp. nov., a new member of the a-2 subgroup of the Proteobacteria.</title>
        <authorList>
            <person name="Liu J."/>
        </authorList>
    </citation>
    <scope>NUCLEOTIDE SEQUENCE [LARGE SCALE GENOMIC DNA]</scope>
    <source>
        <strain evidence="1 2">BN140002</strain>
    </source>
</reference>